<accession>A0ABP1FSM3</accession>
<dbReference type="Proteomes" id="UP001497392">
    <property type="component" value="Unassembled WGS sequence"/>
</dbReference>
<keyword evidence="3" id="KW-1185">Reference proteome</keyword>
<organism evidence="2 3">
    <name type="scientific">Coccomyxa viridis</name>
    <dbReference type="NCBI Taxonomy" id="1274662"/>
    <lineage>
        <taxon>Eukaryota</taxon>
        <taxon>Viridiplantae</taxon>
        <taxon>Chlorophyta</taxon>
        <taxon>core chlorophytes</taxon>
        <taxon>Trebouxiophyceae</taxon>
        <taxon>Trebouxiophyceae incertae sedis</taxon>
        <taxon>Coccomyxaceae</taxon>
        <taxon>Coccomyxa</taxon>
    </lineage>
</organism>
<evidence type="ECO:0000256" key="1">
    <source>
        <dbReference type="SAM" id="MobiDB-lite"/>
    </source>
</evidence>
<evidence type="ECO:0000313" key="2">
    <source>
        <dbReference type="EMBL" id="CAL5222925.1"/>
    </source>
</evidence>
<reference evidence="2 3" key="1">
    <citation type="submission" date="2024-06" db="EMBL/GenBank/DDBJ databases">
        <authorList>
            <person name="Kraege A."/>
            <person name="Thomma B."/>
        </authorList>
    </citation>
    <scope>NUCLEOTIDE SEQUENCE [LARGE SCALE GENOMIC DNA]</scope>
</reference>
<feature type="compositionally biased region" description="Low complexity" evidence="1">
    <location>
        <begin position="177"/>
        <end position="193"/>
    </location>
</feature>
<dbReference type="EMBL" id="CAXHTA020000007">
    <property type="protein sequence ID" value="CAL5222925.1"/>
    <property type="molecule type" value="Genomic_DNA"/>
</dbReference>
<proteinExistence type="predicted"/>
<comment type="caution">
    <text evidence="2">The sequence shown here is derived from an EMBL/GenBank/DDBJ whole genome shotgun (WGS) entry which is preliminary data.</text>
</comment>
<sequence length="229" mass="24544">MTPNPARATRRGPTMAHIMACTAPISARHGLFQAPTLRRQGRSRHLNIRLESGNTTLTAEQTQRAIEVQLRRAKGASGAAEEGNGLKSSQSQPEQNAEGELKTRQQGAREWITAWQESQSSAQGSGAPTASTAESERVLAELRSSNPLLTKEQEQAAMQRLLNQGTQSVEEDGDANSGDSQSGSEGSGDSAAQDPEKRKYAPKMTFDDGSVMYAAADLEAADYEAVLSR</sequence>
<feature type="compositionally biased region" description="Low complexity" evidence="1">
    <location>
        <begin position="118"/>
        <end position="133"/>
    </location>
</feature>
<feature type="compositionally biased region" description="Polar residues" evidence="1">
    <location>
        <begin position="86"/>
        <end position="95"/>
    </location>
</feature>
<feature type="region of interest" description="Disordered" evidence="1">
    <location>
        <begin position="71"/>
        <end position="208"/>
    </location>
</feature>
<evidence type="ECO:0000313" key="3">
    <source>
        <dbReference type="Proteomes" id="UP001497392"/>
    </source>
</evidence>
<gene>
    <name evidence="2" type="primary">g5359</name>
    <name evidence="2" type="ORF">VP750_LOCUS4584</name>
</gene>
<protein>
    <submittedName>
        <fullName evidence="2">G5359 protein</fullName>
    </submittedName>
</protein>
<name>A0ABP1FSM3_9CHLO</name>